<organism evidence="3">
    <name type="scientific">marine sediment metagenome</name>
    <dbReference type="NCBI Taxonomy" id="412755"/>
    <lineage>
        <taxon>unclassified sequences</taxon>
        <taxon>metagenomes</taxon>
        <taxon>ecological metagenomes</taxon>
    </lineage>
</organism>
<dbReference type="EMBL" id="BART01031941">
    <property type="protein sequence ID" value="GAH18143.1"/>
    <property type="molecule type" value="Genomic_DNA"/>
</dbReference>
<feature type="non-terminal residue" evidence="3">
    <location>
        <position position="1"/>
    </location>
</feature>
<sequence length="250" mass="28741">ANLGHNVHVFAPRIQNGYKIPKTLHFHELGGAIIGHNTGFVLSAPIHKIFFCQHDYLDIAHIHTHAVIGSMAINWAKYLGIPMIGTHNSPMQYYTAQYVPVIGKLLTKGDLIWRYERHIVDKYDFVHVATKSKKNLLRDYRFKEPIVCMTNGIRDLYYTNLKENGIREKYGLEGKKVLLYASRLSPEKHPIDIIKIFKRVHEEVPDAHLLLVGSAGPSTDQVKRIIKKKQYRDFVSFAGRVPFPDLLKLY</sequence>
<dbReference type="PANTHER" id="PTHR45947">
    <property type="entry name" value="SULFOQUINOVOSYL TRANSFERASE SQD2"/>
    <property type="match status" value="1"/>
</dbReference>
<dbReference type="PANTHER" id="PTHR45947:SF3">
    <property type="entry name" value="SULFOQUINOVOSYL TRANSFERASE SQD2"/>
    <property type="match status" value="1"/>
</dbReference>
<proteinExistence type="predicted"/>
<feature type="domain" description="Glycosyltransferase subfamily 4-like N-terminal" evidence="2">
    <location>
        <begin position="2"/>
        <end position="153"/>
    </location>
</feature>
<dbReference type="InterPro" id="IPR028098">
    <property type="entry name" value="Glyco_trans_4-like_N"/>
</dbReference>
<feature type="domain" description="Glycosyl transferase family 1" evidence="1">
    <location>
        <begin position="166"/>
        <end position="250"/>
    </location>
</feature>
<dbReference type="Pfam" id="PF13439">
    <property type="entry name" value="Glyco_transf_4"/>
    <property type="match status" value="1"/>
</dbReference>
<name>X1FBK6_9ZZZZ</name>
<dbReference type="InterPro" id="IPR001296">
    <property type="entry name" value="Glyco_trans_1"/>
</dbReference>
<protein>
    <recommendedName>
        <fullName evidence="4">Glycosyltransferase subfamily 4-like N-terminal domain-containing protein</fullName>
    </recommendedName>
</protein>
<dbReference type="AlphaFoldDB" id="X1FBK6"/>
<dbReference type="InterPro" id="IPR050194">
    <property type="entry name" value="Glycosyltransferase_grp1"/>
</dbReference>
<evidence type="ECO:0000259" key="2">
    <source>
        <dbReference type="Pfam" id="PF13439"/>
    </source>
</evidence>
<evidence type="ECO:0008006" key="4">
    <source>
        <dbReference type="Google" id="ProtNLM"/>
    </source>
</evidence>
<dbReference type="SUPFAM" id="SSF53756">
    <property type="entry name" value="UDP-Glycosyltransferase/glycogen phosphorylase"/>
    <property type="match status" value="1"/>
</dbReference>
<dbReference type="GO" id="GO:0016757">
    <property type="term" value="F:glycosyltransferase activity"/>
    <property type="evidence" value="ECO:0007669"/>
    <property type="project" value="InterPro"/>
</dbReference>
<comment type="caution">
    <text evidence="3">The sequence shown here is derived from an EMBL/GenBank/DDBJ whole genome shotgun (WGS) entry which is preliminary data.</text>
</comment>
<feature type="non-terminal residue" evidence="3">
    <location>
        <position position="250"/>
    </location>
</feature>
<gene>
    <name evidence="3" type="ORF">S01H4_55360</name>
</gene>
<accession>X1FBK6</accession>
<evidence type="ECO:0000259" key="1">
    <source>
        <dbReference type="Pfam" id="PF00534"/>
    </source>
</evidence>
<dbReference type="Gene3D" id="3.40.50.2000">
    <property type="entry name" value="Glycogen Phosphorylase B"/>
    <property type="match status" value="2"/>
</dbReference>
<evidence type="ECO:0000313" key="3">
    <source>
        <dbReference type="EMBL" id="GAH18143.1"/>
    </source>
</evidence>
<dbReference type="Pfam" id="PF00534">
    <property type="entry name" value="Glycos_transf_1"/>
    <property type="match status" value="1"/>
</dbReference>
<reference evidence="3" key="1">
    <citation type="journal article" date="2014" name="Front. Microbiol.">
        <title>High frequency of phylogenetically diverse reductive dehalogenase-homologous genes in deep subseafloor sedimentary metagenomes.</title>
        <authorList>
            <person name="Kawai M."/>
            <person name="Futagami T."/>
            <person name="Toyoda A."/>
            <person name="Takaki Y."/>
            <person name="Nishi S."/>
            <person name="Hori S."/>
            <person name="Arai W."/>
            <person name="Tsubouchi T."/>
            <person name="Morono Y."/>
            <person name="Uchiyama I."/>
            <person name="Ito T."/>
            <person name="Fujiyama A."/>
            <person name="Inagaki F."/>
            <person name="Takami H."/>
        </authorList>
    </citation>
    <scope>NUCLEOTIDE SEQUENCE</scope>
    <source>
        <strain evidence="3">Expedition CK06-06</strain>
    </source>
</reference>